<proteinExistence type="predicted"/>
<dbReference type="PANTHER" id="PTHR30386">
    <property type="entry name" value="MEMBRANE FUSION SUBUNIT OF EMRAB-TOLC MULTIDRUG EFFLUX PUMP"/>
    <property type="match status" value="1"/>
</dbReference>
<evidence type="ECO:0000256" key="6">
    <source>
        <dbReference type="SAM" id="Phobius"/>
    </source>
</evidence>
<dbReference type="PANTHER" id="PTHR30386:SF26">
    <property type="entry name" value="TRANSPORT PROTEIN COMB"/>
    <property type="match status" value="1"/>
</dbReference>
<protein>
    <submittedName>
        <fullName evidence="8">HlyD family secretion protein</fullName>
    </submittedName>
</protein>
<comment type="subcellular location">
    <subcellularLocation>
        <location evidence="1">Membrane</location>
        <topology evidence="1">Single-pass membrane protein</topology>
    </subcellularLocation>
</comment>
<dbReference type="Gene3D" id="2.40.30.170">
    <property type="match status" value="1"/>
</dbReference>
<dbReference type="Proteomes" id="UP000182248">
    <property type="component" value="Unassembled WGS sequence"/>
</dbReference>
<accession>A0A1K1RV48</accession>
<evidence type="ECO:0000313" key="8">
    <source>
        <dbReference type="EMBL" id="SFW75966.1"/>
    </source>
</evidence>
<dbReference type="RefSeq" id="WP_072319275.1">
    <property type="nucleotide sequence ID" value="NZ_FPJE01000036.1"/>
</dbReference>
<dbReference type="PRINTS" id="PR01490">
    <property type="entry name" value="RTXTOXIND"/>
</dbReference>
<evidence type="ECO:0000256" key="2">
    <source>
        <dbReference type="ARBA" id="ARBA00022692"/>
    </source>
</evidence>
<keyword evidence="3 6" id="KW-1133">Transmembrane helix</keyword>
<dbReference type="InterPro" id="IPR050739">
    <property type="entry name" value="MFP"/>
</dbReference>
<keyword evidence="4 6" id="KW-0472">Membrane</keyword>
<gene>
    <name evidence="8" type="ORF">SAMN02927921_04047</name>
</gene>
<feature type="transmembrane region" description="Helical" evidence="6">
    <location>
        <begin position="35"/>
        <end position="56"/>
    </location>
</feature>
<keyword evidence="5" id="KW-0175">Coiled coil</keyword>
<organism evidence="8 9">
    <name type="scientific">Sinomicrobium oceani</name>
    <dbReference type="NCBI Taxonomy" id="1150368"/>
    <lineage>
        <taxon>Bacteria</taxon>
        <taxon>Pseudomonadati</taxon>
        <taxon>Bacteroidota</taxon>
        <taxon>Flavobacteriia</taxon>
        <taxon>Flavobacteriales</taxon>
        <taxon>Flavobacteriaceae</taxon>
        <taxon>Sinomicrobium</taxon>
    </lineage>
</organism>
<dbReference type="InterPro" id="IPR058982">
    <property type="entry name" value="Beta-barrel_AprE"/>
</dbReference>
<feature type="domain" description="AprE-like beta-barrel" evidence="7">
    <location>
        <begin position="336"/>
        <end position="418"/>
    </location>
</feature>
<dbReference type="GO" id="GO:0015562">
    <property type="term" value="F:efflux transmembrane transporter activity"/>
    <property type="evidence" value="ECO:0007669"/>
    <property type="project" value="InterPro"/>
</dbReference>
<evidence type="ECO:0000256" key="1">
    <source>
        <dbReference type="ARBA" id="ARBA00004167"/>
    </source>
</evidence>
<evidence type="ECO:0000256" key="3">
    <source>
        <dbReference type="ARBA" id="ARBA00022989"/>
    </source>
</evidence>
<dbReference type="OrthoDB" id="7057889at2"/>
<keyword evidence="9" id="KW-1185">Reference proteome</keyword>
<dbReference type="Pfam" id="PF26002">
    <property type="entry name" value="Beta-barrel_AprE"/>
    <property type="match status" value="1"/>
</dbReference>
<reference evidence="8 9" key="1">
    <citation type="submission" date="2016-11" db="EMBL/GenBank/DDBJ databases">
        <authorList>
            <person name="Jaros S."/>
            <person name="Januszkiewicz K."/>
            <person name="Wedrychowicz H."/>
        </authorList>
    </citation>
    <scope>NUCLEOTIDE SEQUENCE [LARGE SCALE GENOMIC DNA]</scope>
    <source>
        <strain evidence="8 9">CGMCC 1.12145</strain>
    </source>
</reference>
<evidence type="ECO:0000256" key="5">
    <source>
        <dbReference type="SAM" id="Coils"/>
    </source>
</evidence>
<keyword evidence="2 6" id="KW-0812">Transmembrane</keyword>
<name>A0A1K1RV48_9FLAO</name>
<dbReference type="AlphaFoldDB" id="A0A1K1RV48"/>
<evidence type="ECO:0000259" key="7">
    <source>
        <dbReference type="Pfam" id="PF26002"/>
    </source>
</evidence>
<evidence type="ECO:0000313" key="9">
    <source>
        <dbReference type="Proteomes" id="UP000182248"/>
    </source>
</evidence>
<dbReference type="STRING" id="1150368.SAMN02927921_04047"/>
<dbReference type="EMBL" id="FPJE01000036">
    <property type="protein sequence ID" value="SFW75966.1"/>
    <property type="molecule type" value="Genomic_DNA"/>
</dbReference>
<dbReference type="GO" id="GO:0016020">
    <property type="term" value="C:membrane"/>
    <property type="evidence" value="ECO:0007669"/>
    <property type="project" value="UniProtKB-SubCell"/>
</dbReference>
<evidence type="ECO:0000256" key="4">
    <source>
        <dbReference type="ARBA" id="ARBA00023136"/>
    </source>
</evidence>
<feature type="coiled-coil region" evidence="5">
    <location>
        <begin position="179"/>
        <end position="206"/>
    </location>
</feature>
<sequence length="439" mass="49986">MSKAKDKKKKIDFLDERSDQVQEILGEAPHWMIRWGTTVVFIIVILLIIGSALISYDDMITARITITTKIPPAYIQANSNGKLTNLYVAADQPVVENEILAEIENTANLQDVYWLKRKLSDFTPELVPPDSIPGIFPPHLQLGSIRQAYSNFASQYQKYVLFHLLEPNKKEIFAATQQIEEQYDLLKKQQNQLELFAQELALSESEYARNKALLDKGVISKSEFDAVSRSYLADKQRYENLKSAISNTRISIASLSGNKTQSTITGKELTYSYRQELEGGLEILKNEIHNWELAYVLKSPMKGKVSMFDIRHKYQNVKAGDIVFTVVPEETDSLIGQVTMPVQNSGKVKVGQEVLIKLDNYPYEEWGSLRGEIVDISAVPKKGEAMYSIYVNVGSLETSFEKKLEFRQEMQGNAEIITEELSILQRIFYQLTKIFSRNT</sequence>